<dbReference type="OrthoDB" id="2444437at2759"/>
<sequence>MNVSFTERLMELNNARERSLISEEEYCMLRLKIFDAFTSSTTQSTTSQPQQQPLSSPHDKSLQQLTPQPSSILQQHVTFSQQTFNSFPAKPLSGKTKIPSAQSIHSSNGSLSSTQQSQQSPRLLSRQINDTISDNITNDSSTPENVIGTNSVSPTNQIYIPKRTRSSLVSPVLQASNINSNEELSVRVLPTLSESQHATTSSANIKSPSSPPSSVMSSSIPILKAIIRDSSKKNLSTNRSTPMTYINLDPTSLFDHTNNHNVTTNIMNHNELNNSDSINIIKNDENHLSNGRITSYDNTNVIRHNGENVNTNSDGNDVNHTSINSGVMNHTSINSGVMIQKDERSEMIQTNVNRMNFMNNMNGNNVDDDDRLVSSLQPFSQSQSSPQPQQRQNINSATLSARQIRSLSLGPKVINSLNRGGDETGEGFRMVEFQNVSNFERFVVDKAYHQYEQSVPEVPPPPYSPPESSLRFHRRRSSTSFFLRPKTSADLRKELLKLTEESKKEQDNWRIEEARLRMRINSKPEEIERVKRKMRESNEKYRKKIEAVTAKLRQLSFNNMDGN</sequence>
<feature type="region of interest" description="Disordered" evidence="2">
    <location>
        <begin position="42"/>
        <end position="69"/>
    </location>
</feature>
<feature type="region of interest" description="Disordered" evidence="2">
    <location>
        <begin position="88"/>
        <end position="123"/>
    </location>
</feature>
<feature type="region of interest" description="Disordered" evidence="2">
    <location>
        <begin position="195"/>
        <end position="217"/>
    </location>
</feature>
<evidence type="ECO:0000256" key="1">
    <source>
        <dbReference type="SAM" id="Coils"/>
    </source>
</evidence>
<feature type="compositionally biased region" description="Low complexity" evidence="2">
    <location>
        <begin position="106"/>
        <end position="123"/>
    </location>
</feature>
<feature type="compositionally biased region" description="Low complexity" evidence="2">
    <location>
        <begin position="42"/>
        <end position="56"/>
    </location>
</feature>
<comment type="caution">
    <text evidence="3">The sequence shown here is derived from an EMBL/GenBank/DDBJ whole genome shotgun (WGS) entry which is preliminary data.</text>
</comment>
<proteinExistence type="predicted"/>
<feature type="compositionally biased region" description="Low complexity" evidence="2">
    <location>
        <begin position="201"/>
        <end position="217"/>
    </location>
</feature>
<gene>
    <name evidence="3" type="ORF">CPELLU_LOCUS8573</name>
</gene>
<accession>A0A9N9DDH7</accession>
<organism evidence="3 4">
    <name type="scientific">Cetraspora pellucida</name>
    <dbReference type="NCBI Taxonomy" id="1433469"/>
    <lineage>
        <taxon>Eukaryota</taxon>
        <taxon>Fungi</taxon>
        <taxon>Fungi incertae sedis</taxon>
        <taxon>Mucoromycota</taxon>
        <taxon>Glomeromycotina</taxon>
        <taxon>Glomeromycetes</taxon>
        <taxon>Diversisporales</taxon>
        <taxon>Gigasporaceae</taxon>
        <taxon>Cetraspora</taxon>
    </lineage>
</organism>
<evidence type="ECO:0000313" key="4">
    <source>
        <dbReference type="Proteomes" id="UP000789759"/>
    </source>
</evidence>
<dbReference type="EMBL" id="CAJVQA010006146">
    <property type="protein sequence ID" value="CAG8634975.1"/>
    <property type="molecule type" value="Genomic_DNA"/>
</dbReference>
<evidence type="ECO:0000313" key="3">
    <source>
        <dbReference type="EMBL" id="CAG8634975.1"/>
    </source>
</evidence>
<reference evidence="3" key="1">
    <citation type="submission" date="2021-06" db="EMBL/GenBank/DDBJ databases">
        <authorList>
            <person name="Kallberg Y."/>
            <person name="Tangrot J."/>
            <person name="Rosling A."/>
        </authorList>
    </citation>
    <scope>NUCLEOTIDE SEQUENCE</scope>
    <source>
        <strain evidence="3">FL966</strain>
    </source>
</reference>
<name>A0A9N9DDH7_9GLOM</name>
<protein>
    <submittedName>
        <fullName evidence="3">13552_t:CDS:1</fullName>
    </submittedName>
</protein>
<dbReference type="AlphaFoldDB" id="A0A9N9DDH7"/>
<keyword evidence="4" id="KW-1185">Reference proteome</keyword>
<keyword evidence="1" id="KW-0175">Coiled coil</keyword>
<feature type="coiled-coil region" evidence="1">
    <location>
        <begin position="488"/>
        <end position="558"/>
    </location>
</feature>
<evidence type="ECO:0000256" key="2">
    <source>
        <dbReference type="SAM" id="MobiDB-lite"/>
    </source>
</evidence>
<dbReference type="Proteomes" id="UP000789759">
    <property type="component" value="Unassembled WGS sequence"/>
</dbReference>